<evidence type="ECO:0000256" key="4">
    <source>
        <dbReference type="ARBA" id="ARBA00022676"/>
    </source>
</evidence>
<comment type="cofactor">
    <cofactor evidence="11">
        <name>Mn(2+)</name>
        <dbReference type="ChEBI" id="CHEBI:29035"/>
    </cofactor>
</comment>
<keyword evidence="10 11" id="KW-0325">Glycoprotein</keyword>
<dbReference type="InterPro" id="IPR027791">
    <property type="entry name" value="Galactosyl_T_C"/>
</dbReference>
<feature type="transmembrane region" description="Helical" evidence="11">
    <location>
        <begin position="14"/>
        <end position="32"/>
    </location>
</feature>
<dbReference type="GO" id="GO:0033842">
    <property type="term" value="F:N-acetyl-beta-glucosaminyl-derivative 4-beta-N-acetylgalactosaminyltransferase activity"/>
    <property type="evidence" value="ECO:0007669"/>
    <property type="project" value="TreeGrafter"/>
</dbReference>
<dbReference type="GO" id="GO:0046872">
    <property type="term" value="F:metal ion binding"/>
    <property type="evidence" value="ECO:0007669"/>
    <property type="project" value="UniProtKB-UniRule"/>
</dbReference>
<evidence type="ECO:0000256" key="11">
    <source>
        <dbReference type="RuleBase" id="RU368121"/>
    </source>
</evidence>
<dbReference type="PRINTS" id="PR02050">
    <property type="entry name" value="B14GALTRFASE"/>
</dbReference>
<reference evidence="14 15" key="1">
    <citation type="submission" date="2022-05" db="EMBL/GenBank/DDBJ databases">
        <title>A multi-omics perspective on studying reproductive biology in Daphnia sinensis.</title>
        <authorList>
            <person name="Jia J."/>
        </authorList>
    </citation>
    <scope>NUCLEOTIDE SEQUENCE [LARGE SCALE GENOMIC DNA]</scope>
    <source>
        <strain evidence="14 15">WSL</strain>
    </source>
</reference>
<evidence type="ECO:0000259" key="12">
    <source>
        <dbReference type="Pfam" id="PF02709"/>
    </source>
</evidence>
<dbReference type="EC" id="2.4.1.-" evidence="11"/>
<dbReference type="Pfam" id="PF02709">
    <property type="entry name" value="Glyco_transf_7C"/>
    <property type="match status" value="1"/>
</dbReference>
<feature type="domain" description="Galactosyltransferase N-terminal" evidence="13">
    <location>
        <begin position="65"/>
        <end position="206"/>
    </location>
</feature>
<evidence type="ECO:0000313" key="14">
    <source>
        <dbReference type="EMBL" id="KAI9559304.1"/>
    </source>
</evidence>
<proteinExistence type="inferred from homology"/>
<dbReference type="GO" id="GO:0005794">
    <property type="term" value="C:Golgi apparatus"/>
    <property type="evidence" value="ECO:0007669"/>
    <property type="project" value="TreeGrafter"/>
</dbReference>
<dbReference type="EMBL" id="WJBH02000005">
    <property type="protein sequence ID" value="KAI9559304.1"/>
    <property type="molecule type" value="Genomic_DNA"/>
</dbReference>
<comment type="caution">
    <text evidence="14">The sequence shown here is derived from an EMBL/GenBank/DDBJ whole genome shotgun (WGS) entry which is preliminary data.</text>
</comment>
<dbReference type="GO" id="GO:0006688">
    <property type="term" value="P:glycosphingolipid biosynthetic process"/>
    <property type="evidence" value="ECO:0007669"/>
    <property type="project" value="TreeGrafter"/>
</dbReference>
<protein>
    <recommendedName>
        <fullName evidence="11">Beta-1,4-N-acetylgalactosaminyltransferase</fullName>
        <ecNumber evidence="11">2.4.1.-</ecNumber>
    </recommendedName>
    <alternativeName>
        <fullName evidence="11">Beta-4-GalNAcT</fullName>
    </alternativeName>
</protein>
<dbReference type="AlphaFoldDB" id="A0AAD5PWV9"/>
<keyword evidence="4 11" id="KW-0328">Glycosyltransferase</keyword>
<dbReference type="PANTHER" id="PTHR19300">
    <property type="entry name" value="BETA-1,4-GALACTOSYLTRANSFERASE"/>
    <property type="match status" value="1"/>
</dbReference>
<name>A0AAD5PWV9_9CRUS</name>
<dbReference type="PANTHER" id="PTHR19300:SF57">
    <property type="entry name" value="BETA-1,4-N-ACETYLGALACTOSAMINYLTRANSFERASE"/>
    <property type="match status" value="1"/>
</dbReference>
<evidence type="ECO:0000313" key="15">
    <source>
        <dbReference type="Proteomes" id="UP000820818"/>
    </source>
</evidence>
<keyword evidence="8 11" id="KW-1133">Transmembrane helix</keyword>
<dbReference type="InterPro" id="IPR027995">
    <property type="entry name" value="Galactosyl_T_N"/>
</dbReference>
<keyword evidence="9 11" id="KW-0472">Membrane</keyword>
<evidence type="ECO:0000256" key="9">
    <source>
        <dbReference type="ARBA" id="ARBA00023136"/>
    </source>
</evidence>
<gene>
    <name evidence="14" type="ORF">GHT06_016093</name>
</gene>
<dbReference type="GO" id="GO:0016020">
    <property type="term" value="C:membrane"/>
    <property type="evidence" value="ECO:0007669"/>
    <property type="project" value="UniProtKB-SubCell"/>
</dbReference>
<keyword evidence="15" id="KW-1185">Reference proteome</keyword>
<dbReference type="Pfam" id="PF13733">
    <property type="entry name" value="Glyco_transf_7N"/>
    <property type="match status" value="1"/>
</dbReference>
<evidence type="ECO:0000259" key="13">
    <source>
        <dbReference type="Pfam" id="PF13733"/>
    </source>
</evidence>
<dbReference type="SUPFAM" id="SSF53448">
    <property type="entry name" value="Nucleotide-diphospho-sugar transferases"/>
    <property type="match status" value="1"/>
</dbReference>
<evidence type="ECO:0000256" key="3">
    <source>
        <dbReference type="ARBA" id="ARBA00005735"/>
    </source>
</evidence>
<comment type="pathway">
    <text evidence="2 11">Protein modification; protein glycosylation.</text>
</comment>
<dbReference type="InterPro" id="IPR029044">
    <property type="entry name" value="Nucleotide-diphossugar_trans"/>
</dbReference>
<evidence type="ECO:0000256" key="1">
    <source>
        <dbReference type="ARBA" id="ARBA00004606"/>
    </source>
</evidence>
<keyword evidence="5 11" id="KW-0808">Transferase</keyword>
<evidence type="ECO:0000256" key="2">
    <source>
        <dbReference type="ARBA" id="ARBA00004922"/>
    </source>
</evidence>
<dbReference type="Gene3D" id="3.90.550.10">
    <property type="entry name" value="Spore Coat Polysaccharide Biosynthesis Protein SpsA, Chain A"/>
    <property type="match status" value="1"/>
</dbReference>
<evidence type="ECO:0000256" key="7">
    <source>
        <dbReference type="ARBA" id="ARBA00022968"/>
    </source>
</evidence>
<dbReference type="InterPro" id="IPR003859">
    <property type="entry name" value="Galactosyl_T"/>
</dbReference>
<comment type="subcellular location">
    <subcellularLocation>
        <location evidence="1 11">Membrane</location>
        <topology evidence="1 11">Single-pass type II membrane protein</topology>
    </subcellularLocation>
</comment>
<keyword evidence="6 11" id="KW-0812">Transmembrane</keyword>
<evidence type="ECO:0000256" key="5">
    <source>
        <dbReference type="ARBA" id="ARBA00022679"/>
    </source>
</evidence>
<dbReference type="Proteomes" id="UP000820818">
    <property type="component" value="Linkage Group LG5"/>
</dbReference>
<feature type="domain" description="Galactosyltransferase C-terminal" evidence="12">
    <location>
        <begin position="224"/>
        <end position="279"/>
    </location>
</feature>
<evidence type="ECO:0000256" key="10">
    <source>
        <dbReference type="ARBA" id="ARBA00023180"/>
    </source>
</evidence>
<organism evidence="14 15">
    <name type="scientific">Daphnia sinensis</name>
    <dbReference type="NCBI Taxonomy" id="1820382"/>
    <lineage>
        <taxon>Eukaryota</taxon>
        <taxon>Metazoa</taxon>
        <taxon>Ecdysozoa</taxon>
        <taxon>Arthropoda</taxon>
        <taxon>Crustacea</taxon>
        <taxon>Branchiopoda</taxon>
        <taxon>Diplostraca</taxon>
        <taxon>Cladocera</taxon>
        <taxon>Anomopoda</taxon>
        <taxon>Daphniidae</taxon>
        <taxon>Daphnia</taxon>
        <taxon>Daphnia similis group</taxon>
    </lineage>
</organism>
<evidence type="ECO:0000256" key="6">
    <source>
        <dbReference type="ARBA" id="ARBA00022692"/>
    </source>
</evidence>
<keyword evidence="11" id="KW-0479">Metal-binding</keyword>
<evidence type="ECO:0000256" key="8">
    <source>
        <dbReference type="ARBA" id="ARBA00022989"/>
    </source>
</evidence>
<sequence>MLLHSPPYLFVSKVIRVLIIGFLLITVSMQYYNYHKSKFNCVESVPTHANDLQTEDGDGQSVPLCPIISPKLIGWTNLSAETMSSILEEDGKVVELRMKEAGLEAGGKYEPKECRSQQRVAIIVPVRDRRDHLTVFLRYMHPFLQRKQMSYVIIVVEQSEHFPFNRGMLMNIGFKEVQLFKEKYQCLILHDVDMLPEHDGNPYTCPEEGKPRQMAFSMNYFKNYTPVGEGFFGAVTAISTADFQRINGFSNAFWGWGGEDENLYHRVVSQKLTVVRPFEGRPLHSVRYMMQSHKRAVPSPGRLDVIKGGRGAFQTDGLVNLKYQKLDYQLKPLCTHVLVDLQPSNMSAT</sequence>
<keyword evidence="7 11" id="KW-0735">Signal-anchor</keyword>
<dbReference type="GO" id="GO:0005975">
    <property type="term" value="P:carbohydrate metabolic process"/>
    <property type="evidence" value="ECO:0007669"/>
    <property type="project" value="InterPro"/>
</dbReference>
<dbReference type="GO" id="GO:0008378">
    <property type="term" value="F:galactosyltransferase activity"/>
    <property type="evidence" value="ECO:0007669"/>
    <property type="project" value="TreeGrafter"/>
</dbReference>
<accession>A0AAD5PWV9</accession>
<comment type="function">
    <text evidence="11">Catalyzes the transfer of galactose onto proteins or lipids.</text>
</comment>
<comment type="similarity">
    <text evidence="3 11">Belongs to the glycosyltransferase 7 family.</text>
</comment>
<keyword evidence="11" id="KW-0464">Manganese</keyword>